<keyword evidence="1" id="KW-0472">Membrane</keyword>
<dbReference type="Pfam" id="PF12679">
    <property type="entry name" value="ABC2_membrane_2"/>
    <property type="match status" value="1"/>
</dbReference>
<sequence>MIPLLKNEWIKLWNKKQTWFFLGAIVVFIIGLTFIYNSFFVDESNAADNNWEVQLETEIAEQEEILATETDDEWIHENAQRTIDENEEMLAAGINPNQMNNMVFMNETVLGVASFITLFTVIVASSIVSSEIDKGTMKHLLIRPFERWQVLGAKFLAVIGFSIVLMVSLVFTSFLMGTIIFGTGSFSTPVMEMNFDGPNLYTTVAEVLPAKIGLYMLNMLMFVVISFSISILFKSQTLAVGIGVFILFFTPMLQGFSVLVGESVWYKFILFPHLDLPSYVMRDEILPGVGLGFSLAVLAVYAIVLLGATTVYFQKKDLI</sequence>
<reference evidence="2 3" key="1">
    <citation type="submission" date="2017-10" db="EMBL/GenBank/DDBJ databases">
        <title>Bacillus sp. nov., a halophilic bacterium isolated from a Keqin Lake.</title>
        <authorList>
            <person name="Wang H."/>
        </authorList>
    </citation>
    <scope>NUCLEOTIDE SEQUENCE [LARGE SCALE GENOMIC DNA]</scope>
    <source>
        <strain evidence="2 3">KQ-12</strain>
    </source>
</reference>
<keyword evidence="1" id="KW-1133">Transmembrane helix</keyword>
<protein>
    <recommendedName>
        <fullName evidence="4">ABC transporter permease</fullName>
    </recommendedName>
</protein>
<gene>
    <name evidence="2" type="ORF">CR194_15630</name>
</gene>
<evidence type="ECO:0000256" key="1">
    <source>
        <dbReference type="SAM" id="Phobius"/>
    </source>
</evidence>
<comment type="caution">
    <text evidence="2">The sequence shown here is derived from an EMBL/GenBank/DDBJ whole genome shotgun (WGS) entry which is preliminary data.</text>
</comment>
<dbReference type="OrthoDB" id="8613028at2"/>
<dbReference type="GO" id="GO:0140359">
    <property type="term" value="F:ABC-type transporter activity"/>
    <property type="evidence" value="ECO:0007669"/>
    <property type="project" value="InterPro"/>
</dbReference>
<evidence type="ECO:0008006" key="4">
    <source>
        <dbReference type="Google" id="ProtNLM"/>
    </source>
</evidence>
<keyword evidence="3" id="KW-1185">Reference proteome</keyword>
<feature type="transmembrane region" description="Helical" evidence="1">
    <location>
        <begin position="151"/>
        <end position="181"/>
    </location>
</feature>
<name>A0A323TF08_9BACI</name>
<keyword evidence="1" id="KW-0812">Transmembrane</keyword>
<organism evidence="2 3">
    <name type="scientific">Salipaludibacillus keqinensis</name>
    <dbReference type="NCBI Taxonomy" id="2045207"/>
    <lineage>
        <taxon>Bacteria</taxon>
        <taxon>Bacillati</taxon>
        <taxon>Bacillota</taxon>
        <taxon>Bacilli</taxon>
        <taxon>Bacillales</taxon>
        <taxon>Bacillaceae</taxon>
    </lineage>
</organism>
<dbReference type="Proteomes" id="UP000248214">
    <property type="component" value="Unassembled WGS sequence"/>
</dbReference>
<evidence type="ECO:0000313" key="2">
    <source>
        <dbReference type="EMBL" id="PYZ92267.1"/>
    </source>
</evidence>
<feature type="transmembrane region" description="Helical" evidence="1">
    <location>
        <begin position="212"/>
        <end position="233"/>
    </location>
</feature>
<dbReference type="PANTHER" id="PTHR37305">
    <property type="entry name" value="INTEGRAL MEMBRANE PROTEIN-RELATED"/>
    <property type="match status" value="1"/>
</dbReference>
<dbReference type="AlphaFoldDB" id="A0A323TF08"/>
<feature type="transmembrane region" description="Helical" evidence="1">
    <location>
        <begin position="240"/>
        <end position="265"/>
    </location>
</feature>
<feature type="transmembrane region" description="Helical" evidence="1">
    <location>
        <begin position="20"/>
        <end position="41"/>
    </location>
</feature>
<feature type="transmembrane region" description="Helical" evidence="1">
    <location>
        <begin position="285"/>
        <end position="313"/>
    </location>
</feature>
<proteinExistence type="predicted"/>
<evidence type="ECO:0000313" key="3">
    <source>
        <dbReference type="Proteomes" id="UP000248214"/>
    </source>
</evidence>
<dbReference type="RefSeq" id="WP_110610754.1">
    <property type="nucleotide sequence ID" value="NZ_PDOD01000004.1"/>
</dbReference>
<feature type="transmembrane region" description="Helical" evidence="1">
    <location>
        <begin position="109"/>
        <end position="130"/>
    </location>
</feature>
<dbReference type="GO" id="GO:0005886">
    <property type="term" value="C:plasma membrane"/>
    <property type="evidence" value="ECO:0007669"/>
    <property type="project" value="UniProtKB-SubCell"/>
</dbReference>
<dbReference type="PANTHER" id="PTHR37305:SF1">
    <property type="entry name" value="MEMBRANE PROTEIN"/>
    <property type="match status" value="1"/>
</dbReference>
<dbReference type="EMBL" id="PDOD01000004">
    <property type="protein sequence ID" value="PYZ92267.1"/>
    <property type="molecule type" value="Genomic_DNA"/>
</dbReference>
<accession>A0A323TF08</accession>